<dbReference type="InterPro" id="IPR001763">
    <property type="entry name" value="Rhodanese-like_dom"/>
</dbReference>
<keyword evidence="3 8" id="KW-0498">Mitosis</keyword>
<evidence type="ECO:0000313" key="11">
    <source>
        <dbReference type="Proteomes" id="UP000887574"/>
    </source>
</evidence>
<organism evidence="11 12">
    <name type="scientific">Ditylenchus dipsaci</name>
    <dbReference type="NCBI Taxonomy" id="166011"/>
    <lineage>
        <taxon>Eukaryota</taxon>
        <taxon>Metazoa</taxon>
        <taxon>Ecdysozoa</taxon>
        <taxon>Nematoda</taxon>
        <taxon>Chromadorea</taxon>
        <taxon>Rhabditida</taxon>
        <taxon>Tylenchina</taxon>
        <taxon>Tylenchomorpha</taxon>
        <taxon>Sphaerularioidea</taxon>
        <taxon>Anguinidae</taxon>
        <taxon>Anguininae</taxon>
        <taxon>Ditylenchus</taxon>
    </lineage>
</organism>
<dbReference type="GO" id="GO:0005634">
    <property type="term" value="C:nucleus"/>
    <property type="evidence" value="ECO:0007669"/>
    <property type="project" value="TreeGrafter"/>
</dbReference>
<dbReference type="Gene3D" id="3.40.250.10">
    <property type="entry name" value="Rhodanese-like domain"/>
    <property type="match status" value="1"/>
</dbReference>
<protein>
    <recommendedName>
        <fullName evidence="8">M-phase inducer phosphatase</fullName>
        <ecNumber evidence="8">3.1.3.48</ecNumber>
    </recommendedName>
</protein>
<evidence type="ECO:0000256" key="2">
    <source>
        <dbReference type="ARBA" id="ARBA00022618"/>
    </source>
</evidence>
<proteinExistence type="inferred from homology"/>
<keyword evidence="6 8" id="KW-0131">Cell cycle</keyword>
<dbReference type="Pfam" id="PF00581">
    <property type="entry name" value="Rhodanese"/>
    <property type="match status" value="1"/>
</dbReference>
<dbReference type="AlphaFoldDB" id="A0A915E806"/>
<feature type="compositionally biased region" description="Low complexity" evidence="9">
    <location>
        <begin position="614"/>
        <end position="624"/>
    </location>
</feature>
<evidence type="ECO:0000256" key="9">
    <source>
        <dbReference type="SAM" id="MobiDB-lite"/>
    </source>
</evidence>
<keyword evidence="2 8" id="KW-0132">Cell division</keyword>
<evidence type="ECO:0000256" key="4">
    <source>
        <dbReference type="ARBA" id="ARBA00022801"/>
    </source>
</evidence>
<dbReference type="WBParaSite" id="jg332">
    <property type="protein sequence ID" value="jg332"/>
    <property type="gene ID" value="jg332"/>
</dbReference>
<dbReference type="FunFam" id="3.40.250.10:FF:000021">
    <property type="entry name" value="M-phase inducer phosphatase cdc-25.2"/>
    <property type="match status" value="1"/>
</dbReference>
<evidence type="ECO:0000256" key="3">
    <source>
        <dbReference type="ARBA" id="ARBA00022776"/>
    </source>
</evidence>
<evidence type="ECO:0000256" key="5">
    <source>
        <dbReference type="ARBA" id="ARBA00022912"/>
    </source>
</evidence>
<dbReference type="SMART" id="SM00450">
    <property type="entry name" value="RHOD"/>
    <property type="match status" value="1"/>
</dbReference>
<dbReference type="InterPro" id="IPR000751">
    <property type="entry name" value="MPI_Phosphatase"/>
</dbReference>
<feature type="region of interest" description="Disordered" evidence="9">
    <location>
        <begin position="246"/>
        <end position="279"/>
    </location>
</feature>
<feature type="domain" description="Rhodanese" evidence="10">
    <location>
        <begin position="363"/>
        <end position="472"/>
    </location>
</feature>
<accession>A0A915E806</accession>
<dbReference type="PANTHER" id="PTHR10828:SF76">
    <property type="entry name" value="M-PHASE INDUCER PHOSPHATASE"/>
    <property type="match status" value="1"/>
</dbReference>
<evidence type="ECO:0000259" key="10">
    <source>
        <dbReference type="PROSITE" id="PS50206"/>
    </source>
</evidence>
<dbReference type="GO" id="GO:0051301">
    <property type="term" value="P:cell division"/>
    <property type="evidence" value="ECO:0007669"/>
    <property type="project" value="UniProtKB-UniRule"/>
</dbReference>
<keyword evidence="4 8" id="KW-0378">Hydrolase</keyword>
<dbReference type="PANTHER" id="PTHR10828">
    <property type="entry name" value="M-PHASE INDUCER PHOSPHATASE DUAL SPECIFICITY PHOSPHATASE CDC25"/>
    <property type="match status" value="1"/>
</dbReference>
<sequence>MDEYENEFSLQASPGSVEHSITSLYSSGQSQVSHSFAALHALQQQTHQADNLNALKRMPWQNTDLTTYFTKVDQGHMSNTTTTNSTTLVYRDDSSRDSGISSLDSYSATAFGSSTRMNETAKMPTDFSPLAMELGNQHGPTNGSLAFQECSPATACESETDIVLSSKMGGTFSLLNTEKDNSDYLPRLGHREPPKAQPAKRIAHNTTPYPPTYARQISAPLSKRPLQLRDITNTNVHADVSPTARFFKKSQDGGPLAKLSRKRSSALEEETKKRRKSNEQMFLHDHEGIPMSVRSMPRVHSSSVLESSFDRMKNNPNSYHSPDPLEHYSLKTVEKPQTASAAFRSISADTLCRLLDSMTEEQFRKKFFLVDCRYPFEFSGGHIRNAVNIFDPIHIEATFYPSKQEDFRDINSRIPIFYCEFSQKRGPQMAHELRKIDRMHNEKHYPHVDYKEIYILDYGYNKFFDKAKLIDFCEPQYSFHKKATMFSTDLKGNGKYFNGRKMSAHSRYSGSVRRQMSLGNRSISDFEANYSSSSSSFSISDSPVSSTSVQAVSSGCSAANSSIHLPIQRLARMTMQSPSSPAFHSQPGKLAESTFQLFQSRRMLFGAICEESCSSSSASSSASSSPPPPLPKPAFSPKYS</sequence>
<dbReference type="CDD" id="cd01530">
    <property type="entry name" value="Cdc25"/>
    <property type="match status" value="1"/>
</dbReference>
<dbReference type="GO" id="GO:0110032">
    <property type="term" value="P:positive regulation of G2/MI transition of meiotic cell cycle"/>
    <property type="evidence" value="ECO:0007669"/>
    <property type="project" value="TreeGrafter"/>
</dbReference>
<dbReference type="EC" id="3.1.3.48" evidence="8"/>
<comment type="similarity">
    <text evidence="1 8">Belongs to the MPI phosphatase family.</text>
</comment>
<feature type="compositionally biased region" description="Pro residues" evidence="9">
    <location>
        <begin position="625"/>
        <end position="634"/>
    </location>
</feature>
<dbReference type="InterPro" id="IPR036873">
    <property type="entry name" value="Rhodanese-like_dom_sf"/>
</dbReference>
<dbReference type="PRINTS" id="PR00716">
    <property type="entry name" value="MPIPHPHTASE"/>
</dbReference>
<evidence type="ECO:0000256" key="7">
    <source>
        <dbReference type="ARBA" id="ARBA00051722"/>
    </source>
</evidence>
<keyword evidence="5 8" id="KW-0904">Protein phosphatase</keyword>
<comment type="function">
    <text evidence="8">Tyrosine protein phosphatase which functions as a dosage-dependent inducer of mitotic progression.</text>
</comment>
<dbReference type="GO" id="GO:0005737">
    <property type="term" value="C:cytoplasm"/>
    <property type="evidence" value="ECO:0007669"/>
    <property type="project" value="TreeGrafter"/>
</dbReference>
<reference evidence="12" key="1">
    <citation type="submission" date="2022-11" db="UniProtKB">
        <authorList>
            <consortium name="WormBaseParasite"/>
        </authorList>
    </citation>
    <scope>IDENTIFICATION</scope>
</reference>
<dbReference type="GO" id="GO:0010971">
    <property type="term" value="P:positive regulation of G2/M transition of mitotic cell cycle"/>
    <property type="evidence" value="ECO:0007669"/>
    <property type="project" value="TreeGrafter"/>
</dbReference>
<comment type="catalytic activity">
    <reaction evidence="7 8">
        <text>O-phospho-L-tyrosyl-[protein] + H2O = L-tyrosyl-[protein] + phosphate</text>
        <dbReference type="Rhea" id="RHEA:10684"/>
        <dbReference type="Rhea" id="RHEA-COMP:10136"/>
        <dbReference type="Rhea" id="RHEA-COMP:20101"/>
        <dbReference type="ChEBI" id="CHEBI:15377"/>
        <dbReference type="ChEBI" id="CHEBI:43474"/>
        <dbReference type="ChEBI" id="CHEBI:46858"/>
        <dbReference type="ChEBI" id="CHEBI:61978"/>
        <dbReference type="EC" id="3.1.3.48"/>
    </reaction>
</comment>
<evidence type="ECO:0000256" key="1">
    <source>
        <dbReference type="ARBA" id="ARBA00011065"/>
    </source>
</evidence>
<dbReference type="SUPFAM" id="SSF52821">
    <property type="entry name" value="Rhodanese/Cell cycle control phosphatase"/>
    <property type="match status" value="1"/>
</dbReference>
<dbReference type="PROSITE" id="PS50206">
    <property type="entry name" value="RHODANESE_3"/>
    <property type="match status" value="1"/>
</dbReference>
<dbReference type="Proteomes" id="UP000887574">
    <property type="component" value="Unplaced"/>
</dbReference>
<evidence type="ECO:0000256" key="6">
    <source>
        <dbReference type="ARBA" id="ARBA00023306"/>
    </source>
</evidence>
<dbReference type="GO" id="GO:0000086">
    <property type="term" value="P:G2/M transition of mitotic cell cycle"/>
    <property type="evidence" value="ECO:0007669"/>
    <property type="project" value="TreeGrafter"/>
</dbReference>
<keyword evidence="11" id="KW-1185">Reference proteome</keyword>
<name>A0A915E806_9BILA</name>
<evidence type="ECO:0000256" key="8">
    <source>
        <dbReference type="RuleBase" id="RU368028"/>
    </source>
</evidence>
<feature type="region of interest" description="Disordered" evidence="9">
    <location>
        <begin position="614"/>
        <end position="640"/>
    </location>
</feature>
<dbReference type="GO" id="GO:0004725">
    <property type="term" value="F:protein tyrosine phosphatase activity"/>
    <property type="evidence" value="ECO:0007669"/>
    <property type="project" value="UniProtKB-UniRule"/>
</dbReference>
<evidence type="ECO:0000313" key="12">
    <source>
        <dbReference type="WBParaSite" id="jg332"/>
    </source>
</evidence>